<keyword evidence="3" id="KW-0472">Membrane</keyword>
<feature type="region of interest" description="Disordered" evidence="6">
    <location>
        <begin position="840"/>
        <end position="906"/>
    </location>
</feature>
<feature type="region of interest" description="Disordered" evidence="6">
    <location>
        <begin position="417"/>
        <end position="465"/>
    </location>
</feature>
<protein>
    <recommendedName>
        <fullName evidence="7">AAA+ ATPase domain-containing protein</fullName>
    </recommendedName>
</protein>
<dbReference type="SMART" id="SM00382">
    <property type="entry name" value="AAA"/>
    <property type="match status" value="1"/>
</dbReference>
<reference evidence="8" key="1">
    <citation type="submission" date="2022-06" db="EMBL/GenBank/DDBJ databases">
        <title>Genome Sequence of Candolleomyces eurysporus.</title>
        <authorList>
            <person name="Buettner E."/>
        </authorList>
    </citation>
    <scope>NUCLEOTIDE SEQUENCE</scope>
    <source>
        <strain evidence="8">VTCC 930004</strain>
    </source>
</reference>
<comment type="subcellular location">
    <subcellularLocation>
        <location evidence="1">Mitochondrion outer membrane</location>
        <topology evidence="1">Single-pass membrane protein</topology>
    </subcellularLocation>
</comment>
<dbReference type="EMBL" id="JANBPK010001207">
    <property type="protein sequence ID" value="KAJ2924745.1"/>
    <property type="molecule type" value="Genomic_DNA"/>
</dbReference>
<dbReference type="SUPFAM" id="SSF52540">
    <property type="entry name" value="P-loop containing nucleoside triphosphate hydrolases"/>
    <property type="match status" value="1"/>
</dbReference>
<comment type="caution">
    <text evidence="8">The sequence shown here is derived from an EMBL/GenBank/DDBJ whole genome shotgun (WGS) entry which is preliminary data.</text>
</comment>
<evidence type="ECO:0000256" key="1">
    <source>
        <dbReference type="ARBA" id="ARBA00004572"/>
    </source>
</evidence>
<evidence type="ECO:0000256" key="6">
    <source>
        <dbReference type="SAM" id="MobiDB-lite"/>
    </source>
</evidence>
<proteinExistence type="predicted"/>
<evidence type="ECO:0000256" key="2">
    <source>
        <dbReference type="ARBA" id="ARBA00022741"/>
    </source>
</evidence>
<dbReference type="Gene3D" id="1.10.8.60">
    <property type="match status" value="1"/>
</dbReference>
<dbReference type="PANTHER" id="PTHR45644">
    <property type="entry name" value="AAA ATPASE, PUTATIVE (AFU_ORTHOLOGUE AFUA_2G12920)-RELATED-RELATED"/>
    <property type="match status" value="1"/>
</dbReference>
<dbReference type="PANTHER" id="PTHR45644:SF56">
    <property type="entry name" value="AAA ATPASE, PUTATIVE (AFU_ORTHOLOGUE AFUA_2G12920)-RELATED"/>
    <property type="match status" value="1"/>
</dbReference>
<evidence type="ECO:0000259" key="7">
    <source>
        <dbReference type="SMART" id="SM00382"/>
    </source>
</evidence>
<keyword evidence="2" id="KW-0547">Nucleotide-binding</keyword>
<feature type="compositionally biased region" description="Acidic residues" evidence="6">
    <location>
        <begin position="441"/>
        <end position="452"/>
    </location>
</feature>
<feature type="compositionally biased region" description="Basic and acidic residues" evidence="6">
    <location>
        <begin position="779"/>
        <end position="798"/>
    </location>
</feature>
<dbReference type="GO" id="GO:0005524">
    <property type="term" value="F:ATP binding"/>
    <property type="evidence" value="ECO:0007669"/>
    <property type="project" value="UniProtKB-KW"/>
</dbReference>
<evidence type="ECO:0000313" key="9">
    <source>
        <dbReference type="Proteomes" id="UP001140091"/>
    </source>
</evidence>
<feature type="region of interest" description="Disordered" evidence="6">
    <location>
        <begin position="141"/>
        <end position="167"/>
    </location>
</feature>
<dbReference type="InterPro" id="IPR003960">
    <property type="entry name" value="ATPase_AAA_CS"/>
</dbReference>
<dbReference type="Proteomes" id="UP001140091">
    <property type="component" value="Unassembled WGS sequence"/>
</dbReference>
<keyword evidence="3" id="KW-1000">Mitochondrion outer membrane</keyword>
<feature type="compositionally biased region" description="Low complexity" evidence="6">
    <location>
        <begin position="745"/>
        <end position="767"/>
    </location>
</feature>
<dbReference type="InterPro" id="IPR003959">
    <property type="entry name" value="ATPase_AAA_core"/>
</dbReference>
<feature type="region of interest" description="Disordered" evidence="6">
    <location>
        <begin position="382"/>
        <end position="403"/>
    </location>
</feature>
<dbReference type="InterPro" id="IPR041569">
    <property type="entry name" value="AAA_lid_3"/>
</dbReference>
<dbReference type="InterPro" id="IPR051701">
    <property type="entry name" value="Mito_OM_Translocase_MSP1"/>
</dbReference>
<evidence type="ECO:0000313" key="8">
    <source>
        <dbReference type="EMBL" id="KAJ2924745.1"/>
    </source>
</evidence>
<feature type="compositionally biased region" description="Low complexity" evidence="6">
    <location>
        <begin position="382"/>
        <end position="391"/>
    </location>
</feature>
<keyword evidence="9" id="KW-1185">Reference proteome</keyword>
<dbReference type="InterPro" id="IPR027417">
    <property type="entry name" value="P-loop_NTPase"/>
</dbReference>
<dbReference type="GO" id="GO:0005741">
    <property type="term" value="C:mitochondrial outer membrane"/>
    <property type="evidence" value="ECO:0007669"/>
    <property type="project" value="UniProtKB-SubCell"/>
</dbReference>
<feature type="compositionally biased region" description="Low complexity" evidence="6">
    <location>
        <begin position="840"/>
        <end position="855"/>
    </location>
</feature>
<feature type="compositionally biased region" description="Basic and acidic residues" evidence="6">
    <location>
        <begin position="453"/>
        <end position="462"/>
    </location>
</feature>
<name>A0A9W8J5A1_9AGAR</name>
<feature type="compositionally biased region" description="Basic and acidic residues" evidence="6">
    <location>
        <begin position="154"/>
        <end position="167"/>
    </location>
</feature>
<feature type="compositionally biased region" description="Basic and acidic residues" evidence="6">
    <location>
        <begin position="420"/>
        <end position="440"/>
    </location>
</feature>
<dbReference type="Pfam" id="PF17862">
    <property type="entry name" value="AAA_lid_3"/>
    <property type="match status" value="1"/>
</dbReference>
<evidence type="ECO:0000256" key="5">
    <source>
        <dbReference type="ARBA" id="ARBA00023128"/>
    </source>
</evidence>
<accession>A0A9W8J5A1</accession>
<dbReference type="GO" id="GO:0016887">
    <property type="term" value="F:ATP hydrolysis activity"/>
    <property type="evidence" value="ECO:0007669"/>
    <property type="project" value="InterPro"/>
</dbReference>
<dbReference type="Gene3D" id="3.40.50.300">
    <property type="entry name" value="P-loop containing nucleotide triphosphate hydrolases"/>
    <property type="match status" value="1"/>
</dbReference>
<feature type="domain" description="AAA+ ATPase" evidence="7">
    <location>
        <begin position="522"/>
        <end position="684"/>
    </location>
</feature>
<gene>
    <name evidence="8" type="ORF">H1R20_g12360</name>
</gene>
<keyword evidence="5" id="KW-0496">Mitochondrion</keyword>
<evidence type="ECO:0000256" key="4">
    <source>
        <dbReference type="ARBA" id="ARBA00022840"/>
    </source>
</evidence>
<feature type="region of interest" description="Disordered" evidence="6">
    <location>
        <begin position="738"/>
        <end position="823"/>
    </location>
</feature>
<dbReference type="OrthoDB" id="39734at2759"/>
<organism evidence="8 9">
    <name type="scientific">Candolleomyces eurysporus</name>
    <dbReference type="NCBI Taxonomy" id="2828524"/>
    <lineage>
        <taxon>Eukaryota</taxon>
        <taxon>Fungi</taxon>
        <taxon>Dikarya</taxon>
        <taxon>Basidiomycota</taxon>
        <taxon>Agaricomycotina</taxon>
        <taxon>Agaricomycetes</taxon>
        <taxon>Agaricomycetidae</taxon>
        <taxon>Agaricales</taxon>
        <taxon>Agaricineae</taxon>
        <taxon>Psathyrellaceae</taxon>
        <taxon>Candolleomyces</taxon>
    </lineage>
</organism>
<keyword evidence="4" id="KW-0067">ATP-binding</keyword>
<evidence type="ECO:0000256" key="3">
    <source>
        <dbReference type="ARBA" id="ARBA00022787"/>
    </source>
</evidence>
<dbReference type="PROSITE" id="PS00674">
    <property type="entry name" value="AAA"/>
    <property type="match status" value="1"/>
</dbReference>
<sequence length="906" mass="98774">MIPPVFIERFLWTPRSATTAGDDSSAATPLKDGEVALPIFRFTGSVQSELNSLTALAFSKAEKSRSTPESVSDVPSEKCLVLSCPTKEGAHIIDAAVRHVANKQGADVVVLDALELAAGKLGLLGKEGQVLDEIYASAVAGSTSSDTTESPAVEESKPEDTKPPLSERSRAFIDTLLRLSTPSTESPEEKPQQPARRIIYLRDFQYILETAKPLVTHIVQSLHESRVEASSRPTTILVFGSTNDSESLKINNAPTSTQENSLFLSSLFTHTLSLEPIPFNADWGKKVDELATEKLSISVFAANVKSGASDEEWQKASKVKKIRRLNQLLLRACLEKEGCPIEGDWSEGSFDNVLEDQSDALLEVENANSIVTITMGLVADASSSAAPSPDSESTDVPPSPPKLIDLVSEAYRTFERRKKERSEWEKGNDPTEEEKDKDSEPGESNDEKQEEEAEKKPPKDTYDDVQGTARDLLGCIIDADEISTTFTDVFVDEGIVDSLKTIVTLPLLYPQYFNTGVLAKEAIGGILLYGPPGTGKTMLCRALAKSSRAKMLHIKPSDINNKWVGESEKRVTAVFELAHRLAPCIIFIDEIDSLFSSRNDCTKTWERNIVGLFSFNCANVRLNPSTFSTQLTEFMQGMDGLRSAKKNRENNVVIVGATNRPFDLDLAVLRRMPRRILVDMPNLPTRKAILQSYLQDEALHEDIDLDKLAAQTDGFSGSDLKNLCVAAALSSVKEAIGPDWRNFDSEPTTKTSTPSTVSSSTNDSSSTEQPDATSAKSDAATEEKSEEKDDKDKKEKSPPELPLRTITPANIAQARNEISRSTFGNKRGDELYKWHEKYSTDGNTTTATDKGNGTTSNTGLGAGFYSSRPGLGKPGLNGHWNRWAKGGVQGTEPTVTIAPAPGSKDE</sequence>
<feature type="non-terminal residue" evidence="8">
    <location>
        <position position="1"/>
    </location>
</feature>
<dbReference type="InterPro" id="IPR003593">
    <property type="entry name" value="AAA+_ATPase"/>
</dbReference>
<feature type="compositionally biased region" description="Polar residues" evidence="6">
    <location>
        <begin position="141"/>
        <end position="150"/>
    </location>
</feature>
<dbReference type="AlphaFoldDB" id="A0A9W8J5A1"/>
<dbReference type="Pfam" id="PF00004">
    <property type="entry name" value="AAA"/>
    <property type="match status" value="1"/>
</dbReference>